<evidence type="ECO:0000256" key="1">
    <source>
        <dbReference type="SAM" id="MobiDB-lite"/>
    </source>
</evidence>
<evidence type="ECO:0000313" key="2">
    <source>
        <dbReference type="EMBL" id="CAF1372892.1"/>
    </source>
</evidence>
<dbReference type="Proteomes" id="UP000663864">
    <property type="component" value="Unassembled WGS sequence"/>
</dbReference>
<sequence length="275" mass="31424">MVSDINLALDMEFDDEDVMPSVSFITQFFITNVHIGIANDETDREQLITRSPILKSNENKNIEAVLGAYQKIKKGMFNSQWLLNPQFASFLRQYKPDSAKVLCIASNEHFSVCDGGKNDIHRHIKLKRHNNNIKSFGINRQLITSTMKSNKEAEETAAAEDLEFVLLNREFSRVFDNGKSPSNNALIDYLIKNIFIIFSLYEEFIGNKLFQLYYVHLLMFFLSTIPKQWLRAGEVAKMKQALVLLNKDSSTNTDTNIMDIDGTTTTETSSTLEEI</sequence>
<feature type="region of interest" description="Disordered" evidence="1">
    <location>
        <begin position="256"/>
        <end position="275"/>
    </location>
</feature>
<organism evidence="2 4">
    <name type="scientific">Rotaria sordida</name>
    <dbReference type="NCBI Taxonomy" id="392033"/>
    <lineage>
        <taxon>Eukaryota</taxon>
        <taxon>Metazoa</taxon>
        <taxon>Spiralia</taxon>
        <taxon>Gnathifera</taxon>
        <taxon>Rotifera</taxon>
        <taxon>Eurotatoria</taxon>
        <taxon>Bdelloidea</taxon>
        <taxon>Philodinida</taxon>
        <taxon>Philodinidae</taxon>
        <taxon>Rotaria</taxon>
    </lineage>
</organism>
<dbReference type="AlphaFoldDB" id="A0A815J0Q8"/>
<dbReference type="EMBL" id="CAJNOT010003244">
    <property type="protein sequence ID" value="CAF1372892.1"/>
    <property type="molecule type" value="Genomic_DNA"/>
</dbReference>
<accession>A0A815J0Q8</accession>
<evidence type="ECO:0000313" key="4">
    <source>
        <dbReference type="Proteomes" id="UP000663864"/>
    </source>
</evidence>
<dbReference type="Proteomes" id="UP000663836">
    <property type="component" value="Unassembled WGS sequence"/>
</dbReference>
<name>A0A815J0Q8_9BILA</name>
<comment type="caution">
    <text evidence="2">The sequence shown here is derived from an EMBL/GenBank/DDBJ whole genome shotgun (WGS) entry which is preliminary data.</text>
</comment>
<dbReference type="EMBL" id="CAJOBD010004433">
    <property type="protein sequence ID" value="CAF3994505.1"/>
    <property type="molecule type" value="Genomic_DNA"/>
</dbReference>
<proteinExistence type="predicted"/>
<feature type="compositionally biased region" description="Low complexity" evidence="1">
    <location>
        <begin position="263"/>
        <end position="275"/>
    </location>
</feature>
<protein>
    <submittedName>
        <fullName evidence="2">Uncharacterized protein</fullName>
    </submittedName>
</protein>
<reference evidence="2" key="1">
    <citation type="submission" date="2021-02" db="EMBL/GenBank/DDBJ databases">
        <authorList>
            <person name="Nowell W R."/>
        </authorList>
    </citation>
    <scope>NUCLEOTIDE SEQUENCE</scope>
</reference>
<evidence type="ECO:0000313" key="3">
    <source>
        <dbReference type="EMBL" id="CAF3994505.1"/>
    </source>
</evidence>
<gene>
    <name evidence="3" type="ORF">JBS370_LOCUS25918</name>
    <name evidence="2" type="ORF">ZHD862_LOCUS31695</name>
</gene>